<dbReference type="Pfam" id="PF03931">
    <property type="entry name" value="Skp1_POZ"/>
    <property type="match status" value="1"/>
</dbReference>
<dbReference type="InterPro" id="IPR001232">
    <property type="entry name" value="SKP1-like"/>
</dbReference>
<accession>A0A6A2X205</accession>
<name>A0A6A2X205_HIBSY</name>
<reference evidence="5" key="1">
    <citation type="submission" date="2019-09" db="EMBL/GenBank/DDBJ databases">
        <title>Draft genome information of white flower Hibiscus syriacus.</title>
        <authorList>
            <person name="Kim Y.-M."/>
        </authorList>
    </citation>
    <scope>NUCLEOTIDE SEQUENCE [LARGE SCALE GENOMIC DNA]</scope>
    <source>
        <strain evidence="5">YM2019G1</strain>
    </source>
</reference>
<evidence type="ECO:0000256" key="3">
    <source>
        <dbReference type="ARBA" id="ARBA00022786"/>
    </source>
</evidence>
<dbReference type="EMBL" id="VEPZ02001542">
    <property type="protein sequence ID" value="KAE8668812.1"/>
    <property type="molecule type" value="Genomic_DNA"/>
</dbReference>
<comment type="pathway">
    <text evidence="1">Protein modification; protein ubiquitination.</text>
</comment>
<evidence type="ECO:0000259" key="4">
    <source>
        <dbReference type="Pfam" id="PF03931"/>
    </source>
</evidence>
<evidence type="ECO:0000313" key="6">
    <source>
        <dbReference type="Proteomes" id="UP000436088"/>
    </source>
</evidence>
<dbReference type="InterPro" id="IPR016897">
    <property type="entry name" value="SKP1"/>
</dbReference>
<keyword evidence="6" id="KW-1185">Reference proteome</keyword>
<dbReference type="SMART" id="SM00512">
    <property type="entry name" value="Skp1"/>
    <property type="match status" value="1"/>
</dbReference>
<dbReference type="Proteomes" id="UP000436088">
    <property type="component" value="Unassembled WGS sequence"/>
</dbReference>
<dbReference type="Gene3D" id="3.30.710.10">
    <property type="entry name" value="Potassium Channel Kv1.1, Chain A"/>
    <property type="match status" value="1"/>
</dbReference>
<protein>
    <submittedName>
        <fullName evidence="5">Protein MID1-COMPLEMENTING ACTIVITY 1-like</fullName>
    </submittedName>
</protein>
<dbReference type="InterPro" id="IPR011333">
    <property type="entry name" value="SKP1/BTB/POZ_sf"/>
</dbReference>
<dbReference type="UniPathway" id="UPA00143"/>
<dbReference type="GO" id="GO:0009867">
    <property type="term" value="P:jasmonic acid mediated signaling pathway"/>
    <property type="evidence" value="ECO:0007669"/>
    <property type="project" value="UniProtKB-ARBA"/>
</dbReference>
<dbReference type="GO" id="GO:0016567">
    <property type="term" value="P:protein ubiquitination"/>
    <property type="evidence" value="ECO:0007669"/>
    <property type="project" value="UniProtKB-UniPathway"/>
</dbReference>
<dbReference type="SUPFAM" id="SSF54695">
    <property type="entry name" value="POZ domain"/>
    <property type="match status" value="1"/>
</dbReference>
<gene>
    <name evidence="5" type="ORF">F3Y22_tig00112285pilonHSYRG00385</name>
</gene>
<dbReference type="AlphaFoldDB" id="A0A6A2X205"/>
<evidence type="ECO:0000256" key="1">
    <source>
        <dbReference type="ARBA" id="ARBA00004906"/>
    </source>
</evidence>
<evidence type="ECO:0000256" key="2">
    <source>
        <dbReference type="ARBA" id="ARBA00009993"/>
    </source>
</evidence>
<evidence type="ECO:0000313" key="5">
    <source>
        <dbReference type="EMBL" id="KAE8668812.1"/>
    </source>
</evidence>
<comment type="similarity">
    <text evidence="2">Belongs to the SKP1 family.</text>
</comment>
<dbReference type="PANTHER" id="PTHR11165">
    <property type="entry name" value="SKP1"/>
    <property type="match status" value="1"/>
</dbReference>
<keyword evidence="3" id="KW-0833">Ubl conjugation pathway</keyword>
<sequence length="360" mass="40109">MASTSKNIILKSSDGQIFEVEEAVALQSKMIKNMIEDDCADEEIPLPNVTGRSCPRSSSIARCRPIGKLTKDDQLKTRDDDFLQVDLNTLHDLIMSVTVKEGLAPLNRPFGRFEGLDAISHGLIVGGHLSLGIEPDNNNIEPGRKPQVVYLLNALANGIIGVDTSSVHRFSREFEFHDLVQELLGVTHGWICFCLQAVAHVLKTLVKRPWSENLTDKQFLTATCAKYALELSEVELENLDFNQKVIAFLNLSYVVNLMCLGVECNRTRGSWLTDNPSCLELCCTGMGNKTLLLQITLSRSVRHDILRREVEIVDGSFLKSKGCIAACGHDILRREIEIVDGSFVVKLSFELDILLREVEI</sequence>
<proteinExistence type="inferred from homology"/>
<dbReference type="InterPro" id="IPR016073">
    <property type="entry name" value="Skp1_comp_POZ"/>
</dbReference>
<feature type="domain" description="SKP1 component POZ" evidence="4">
    <location>
        <begin position="7"/>
        <end position="51"/>
    </location>
</feature>
<organism evidence="5 6">
    <name type="scientific">Hibiscus syriacus</name>
    <name type="common">Rose of Sharon</name>
    <dbReference type="NCBI Taxonomy" id="106335"/>
    <lineage>
        <taxon>Eukaryota</taxon>
        <taxon>Viridiplantae</taxon>
        <taxon>Streptophyta</taxon>
        <taxon>Embryophyta</taxon>
        <taxon>Tracheophyta</taxon>
        <taxon>Spermatophyta</taxon>
        <taxon>Magnoliopsida</taxon>
        <taxon>eudicotyledons</taxon>
        <taxon>Gunneridae</taxon>
        <taxon>Pentapetalae</taxon>
        <taxon>rosids</taxon>
        <taxon>malvids</taxon>
        <taxon>Malvales</taxon>
        <taxon>Malvaceae</taxon>
        <taxon>Malvoideae</taxon>
        <taxon>Hibiscus</taxon>
    </lineage>
</organism>
<dbReference type="GO" id="GO:0006511">
    <property type="term" value="P:ubiquitin-dependent protein catabolic process"/>
    <property type="evidence" value="ECO:0007669"/>
    <property type="project" value="InterPro"/>
</dbReference>
<comment type="caution">
    <text evidence="5">The sequence shown here is derived from an EMBL/GenBank/DDBJ whole genome shotgun (WGS) entry which is preliminary data.</text>
</comment>